<dbReference type="PANTHER" id="PTHR12338:SF8">
    <property type="entry name" value="HEME_HEMOPEXIN-BINDING PROTEIN"/>
    <property type="match status" value="1"/>
</dbReference>
<sequence length="184" mass="18374">MFNKVVGGDVSQILGSLKSNGQVFLINPAGVIFGQGAVIDTAGFVASALAASPADLVNGHLKFEGDPASNASIQNLGTLTTHSGGSIVLIAPNIQNSGIIRADGEVLLAAGHKVTIVDLNHPTVGLSVEAQVGGQAVNLGDIVGKNASVFASLIKNSGVVEATGVQQGAGGVIRFVAQDNTVLV</sequence>
<dbReference type="PANTHER" id="PTHR12338">
    <property type="entry name" value="AUTOTRANSPORTER"/>
    <property type="match status" value="1"/>
</dbReference>
<dbReference type="InterPro" id="IPR050909">
    <property type="entry name" value="Bact_Autotransporter_VF"/>
</dbReference>
<dbReference type="InterPro" id="IPR011050">
    <property type="entry name" value="Pectin_lyase_fold/virulence"/>
</dbReference>
<accession>A0ABQ5YQF4</accession>
<keyword evidence="6" id="KW-1185">Reference proteome</keyword>
<evidence type="ECO:0000313" key="6">
    <source>
        <dbReference type="Proteomes" id="UP001156664"/>
    </source>
</evidence>
<evidence type="ECO:0000256" key="1">
    <source>
        <dbReference type="ARBA" id="ARBA00004613"/>
    </source>
</evidence>
<gene>
    <name evidence="5" type="ORF">GCM10007875_18730</name>
</gene>
<organism evidence="5 6">
    <name type="scientific">Limnobacter litoralis</name>
    <dbReference type="NCBI Taxonomy" id="481366"/>
    <lineage>
        <taxon>Bacteria</taxon>
        <taxon>Pseudomonadati</taxon>
        <taxon>Pseudomonadota</taxon>
        <taxon>Betaproteobacteria</taxon>
        <taxon>Burkholderiales</taxon>
        <taxon>Burkholderiaceae</taxon>
        <taxon>Limnobacter</taxon>
    </lineage>
</organism>
<keyword evidence="3" id="KW-0732">Signal</keyword>
<dbReference type="NCBIfam" id="TIGR01901">
    <property type="entry name" value="adhes_NPXG"/>
    <property type="match status" value="1"/>
</dbReference>
<dbReference type="Proteomes" id="UP001156664">
    <property type="component" value="Unassembled WGS sequence"/>
</dbReference>
<comment type="caution">
    <text evidence="5">The sequence shown here is derived from an EMBL/GenBank/DDBJ whole genome shotgun (WGS) entry which is preliminary data.</text>
</comment>
<dbReference type="Gene3D" id="2.160.20.10">
    <property type="entry name" value="Single-stranded right-handed beta-helix, Pectin lyase-like"/>
    <property type="match status" value="1"/>
</dbReference>
<evidence type="ECO:0000259" key="4">
    <source>
        <dbReference type="Pfam" id="PF05860"/>
    </source>
</evidence>
<dbReference type="InterPro" id="IPR008638">
    <property type="entry name" value="FhaB/CdiA-like_TPS"/>
</dbReference>
<evidence type="ECO:0000256" key="2">
    <source>
        <dbReference type="ARBA" id="ARBA00022525"/>
    </source>
</evidence>
<dbReference type="SUPFAM" id="SSF51126">
    <property type="entry name" value="Pectin lyase-like"/>
    <property type="match status" value="1"/>
</dbReference>
<evidence type="ECO:0000256" key="3">
    <source>
        <dbReference type="ARBA" id="ARBA00022729"/>
    </source>
</evidence>
<evidence type="ECO:0000313" key="5">
    <source>
        <dbReference type="EMBL" id="GLR26783.1"/>
    </source>
</evidence>
<dbReference type="EMBL" id="BSOJ01000018">
    <property type="protein sequence ID" value="GLR26783.1"/>
    <property type="molecule type" value="Genomic_DNA"/>
</dbReference>
<comment type="subcellular location">
    <subcellularLocation>
        <location evidence="1">Secreted</location>
    </subcellularLocation>
</comment>
<name>A0ABQ5YQF4_9BURK</name>
<proteinExistence type="predicted"/>
<feature type="domain" description="Filamentous haemagglutinin FhaB/tRNA nuclease CdiA-like TPS" evidence="4">
    <location>
        <begin position="2"/>
        <end position="170"/>
    </location>
</feature>
<reference evidence="6" key="1">
    <citation type="journal article" date="2019" name="Int. J. Syst. Evol. Microbiol.">
        <title>The Global Catalogue of Microorganisms (GCM) 10K type strain sequencing project: providing services to taxonomists for standard genome sequencing and annotation.</title>
        <authorList>
            <consortium name="The Broad Institute Genomics Platform"/>
            <consortium name="The Broad Institute Genome Sequencing Center for Infectious Disease"/>
            <person name="Wu L."/>
            <person name="Ma J."/>
        </authorList>
    </citation>
    <scope>NUCLEOTIDE SEQUENCE [LARGE SCALE GENOMIC DNA]</scope>
    <source>
        <strain evidence="6">NBRC 105857</strain>
    </source>
</reference>
<dbReference type="InterPro" id="IPR012334">
    <property type="entry name" value="Pectin_lyas_fold"/>
</dbReference>
<dbReference type="Pfam" id="PF05860">
    <property type="entry name" value="TPS"/>
    <property type="match status" value="1"/>
</dbReference>
<keyword evidence="2" id="KW-0964">Secreted</keyword>
<protein>
    <recommendedName>
        <fullName evidence="4">Filamentous haemagglutinin FhaB/tRNA nuclease CdiA-like TPS domain-containing protein</fullName>
    </recommendedName>
</protein>